<evidence type="ECO:0000313" key="2">
    <source>
        <dbReference type="Proteomes" id="UP001177003"/>
    </source>
</evidence>
<dbReference type="Proteomes" id="UP001177003">
    <property type="component" value="Chromosome 3"/>
</dbReference>
<reference evidence="1" key="1">
    <citation type="submission" date="2023-04" db="EMBL/GenBank/DDBJ databases">
        <authorList>
            <person name="Vijverberg K."/>
            <person name="Xiong W."/>
            <person name="Schranz E."/>
        </authorList>
    </citation>
    <scope>NUCLEOTIDE SEQUENCE</scope>
</reference>
<organism evidence="1 2">
    <name type="scientific">Lactuca saligna</name>
    <name type="common">Willowleaf lettuce</name>
    <dbReference type="NCBI Taxonomy" id="75948"/>
    <lineage>
        <taxon>Eukaryota</taxon>
        <taxon>Viridiplantae</taxon>
        <taxon>Streptophyta</taxon>
        <taxon>Embryophyta</taxon>
        <taxon>Tracheophyta</taxon>
        <taxon>Spermatophyta</taxon>
        <taxon>Magnoliopsida</taxon>
        <taxon>eudicotyledons</taxon>
        <taxon>Gunneridae</taxon>
        <taxon>Pentapetalae</taxon>
        <taxon>asterids</taxon>
        <taxon>campanulids</taxon>
        <taxon>Asterales</taxon>
        <taxon>Asteraceae</taxon>
        <taxon>Cichorioideae</taxon>
        <taxon>Cichorieae</taxon>
        <taxon>Lactucinae</taxon>
        <taxon>Lactuca</taxon>
    </lineage>
</organism>
<keyword evidence="2" id="KW-1185">Reference proteome</keyword>
<proteinExistence type="predicted"/>
<accession>A0AA36E036</accession>
<dbReference type="EMBL" id="OX465079">
    <property type="protein sequence ID" value="CAI9277285.1"/>
    <property type="molecule type" value="Genomic_DNA"/>
</dbReference>
<sequence length="146" mass="15453">MNQLLVELKGLVLKASLVPSSLITPKLLSQKFFFLINYSKGVSPSIEVVEYYANGCPTSFHKGARGEKIGIGMGSMFRTDGSSSKKNDEDVKVVGKVSSTQIPISLVTISIISTSTTTITRLVAKGIVIGGYVAVGSSSKPLPTIE</sequence>
<evidence type="ECO:0000313" key="1">
    <source>
        <dbReference type="EMBL" id="CAI9277285.1"/>
    </source>
</evidence>
<protein>
    <submittedName>
        <fullName evidence="1">Uncharacterized protein</fullName>
    </submittedName>
</protein>
<gene>
    <name evidence="1" type="ORF">LSALG_LOCUS17219</name>
</gene>
<dbReference type="AlphaFoldDB" id="A0AA36E036"/>
<name>A0AA36E036_LACSI</name>